<protein>
    <submittedName>
        <fullName evidence="2">Uncharacterized protein</fullName>
    </submittedName>
</protein>
<organism evidence="2 3">
    <name type="scientific">candidate division WOR-3 bacterium</name>
    <dbReference type="NCBI Taxonomy" id="2052148"/>
    <lineage>
        <taxon>Bacteria</taxon>
        <taxon>Bacteria division WOR-3</taxon>
    </lineage>
</organism>
<evidence type="ECO:0000313" key="2">
    <source>
        <dbReference type="EMBL" id="MBD3364651.1"/>
    </source>
</evidence>
<feature type="transmembrane region" description="Helical" evidence="1">
    <location>
        <begin position="12"/>
        <end position="36"/>
    </location>
</feature>
<feature type="transmembrane region" description="Helical" evidence="1">
    <location>
        <begin position="48"/>
        <end position="69"/>
    </location>
</feature>
<name>A0A9D5K952_UNCW3</name>
<feature type="transmembrane region" description="Helical" evidence="1">
    <location>
        <begin position="81"/>
        <end position="102"/>
    </location>
</feature>
<dbReference type="AlphaFoldDB" id="A0A9D5K952"/>
<dbReference type="EMBL" id="WJKJ01000175">
    <property type="protein sequence ID" value="MBD3364651.1"/>
    <property type="molecule type" value="Genomic_DNA"/>
</dbReference>
<keyword evidence="1" id="KW-1133">Transmembrane helix</keyword>
<feature type="transmembrane region" description="Helical" evidence="1">
    <location>
        <begin position="248"/>
        <end position="265"/>
    </location>
</feature>
<feature type="transmembrane region" description="Helical" evidence="1">
    <location>
        <begin position="186"/>
        <end position="209"/>
    </location>
</feature>
<feature type="transmembrane region" description="Helical" evidence="1">
    <location>
        <begin position="216"/>
        <end position="242"/>
    </location>
</feature>
<proteinExistence type="predicted"/>
<dbReference type="Proteomes" id="UP000630660">
    <property type="component" value="Unassembled WGS sequence"/>
</dbReference>
<reference evidence="2" key="1">
    <citation type="submission" date="2019-11" db="EMBL/GenBank/DDBJ databases">
        <title>Microbial mats filling the niche in hypersaline microbial mats.</title>
        <authorList>
            <person name="Wong H.L."/>
            <person name="Macleod F.I."/>
            <person name="White R.A. III"/>
            <person name="Burns B.P."/>
        </authorList>
    </citation>
    <scope>NUCLEOTIDE SEQUENCE</scope>
    <source>
        <strain evidence="2">Bin_327</strain>
    </source>
</reference>
<keyword evidence="1" id="KW-0812">Transmembrane</keyword>
<gene>
    <name evidence="2" type="ORF">GF359_05500</name>
</gene>
<sequence length="272" mass="29333">MELKRGRLTINILFFSILTLYLAIGSFLNMSYVFSIPGLVDIWRPNSYIVNLVMGLVGFLGTFFLLMARRRVPAESIERRILLLVALTSLFFGSAGLSMGIIEGMGGGEAFTHSALTLENIIPPFLFLLSVVTGVWAIVIMINNSCAIFSRAQLLVTIVISVLVFAGLGVLSVVTAGIELTGLMKAAVLFFSAVCLAAVAAMTFVIMAFRRGRGRTYWISMATGIMLIALSGLGALFCYAIGGKWVGMALLGFTAAMALLAYAGIRRWMELA</sequence>
<evidence type="ECO:0000313" key="3">
    <source>
        <dbReference type="Proteomes" id="UP000630660"/>
    </source>
</evidence>
<accession>A0A9D5K952</accession>
<feature type="transmembrane region" description="Helical" evidence="1">
    <location>
        <begin position="154"/>
        <end position="174"/>
    </location>
</feature>
<feature type="transmembrane region" description="Helical" evidence="1">
    <location>
        <begin position="122"/>
        <end position="142"/>
    </location>
</feature>
<keyword evidence="1" id="KW-0472">Membrane</keyword>
<evidence type="ECO:0000256" key="1">
    <source>
        <dbReference type="SAM" id="Phobius"/>
    </source>
</evidence>
<comment type="caution">
    <text evidence="2">The sequence shown here is derived from an EMBL/GenBank/DDBJ whole genome shotgun (WGS) entry which is preliminary data.</text>
</comment>